<proteinExistence type="predicted"/>
<protein>
    <recommendedName>
        <fullName evidence="3">ODAD1 central coiled coil region domain-containing protein</fullName>
    </recommendedName>
</protein>
<keyword evidence="5" id="KW-1185">Reference proteome</keyword>
<dbReference type="STRING" id="7070.A0A139WGE5"/>
<reference evidence="4 5" key="1">
    <citation type="journal article" date="2008" name="Nature">
        <title>The genome of the model beetle and pest Tribolium castaneum.</title>
        <authorList>
            <consortium name="Tribolium Genome Sequencing Consortium"/>
            <person name="Richards S."/>
            <person name="Gibbs R.A."/>
            <person name="Weinstock G.M."/>
            <person name="Brown S.J."/>
            <person name="Denell R."/>
            <person name="Beeman R.W."/>
            <person name="Gibbs R."/>
            <person name="Beeman R.W."/>
            <person name="Brown S.J."/>
            <person name="Bucher G."/>
            <person name="Friedrich M."/>
            <person name="Grimmelikhuijzen C.J."/>
            <person name="Klingler M."/>
            <person name="Lorenzen M."/>
            <person name="Richards S."/>
            <person name="Roth S."/>
            <person name="Schroder R."/>
            <person name="Tautz D."/>
            <person name="Zdobnov E.M."/>
            <person name="Muzny D."/>
            <person name="Gibbs R.A."/>
            <person name="Weinstock G.M."/>
            <person name="Attaway T."/>
            <person name="Bell S."/>
            <person name="Buhay C.J."/>
            <person name="Chandrabose M.N."/>
            <person name="Chavez D."/>
            <person name="Clerk-Blankenburg K.P."/>
            <person name="Cree A."/>
            <person name="Dao M."/>
            <person name="Davis C."/>
            <person name="Chacko J."/>
            <person name="Dinh H."/>
            <person name="Dugan-Rocha S."/>
            <person name="Fowler G."/>
            <person name="Garner T.T."/>
            <person name="Garnes J."/>
            <person name="Gnirke A."/>
            <person name="Hawes A."/>
            <person name="Hernandez J."/>
            <person name="Hines S."/>
            <person name="Holder M."/>
            <person name="Hume J."/>
            <person name="Jhangiani S.N."/>
            <person name="Joshi V."/>
            <person name="Khan Z.M."/>
            <person name="Jackson L."/>
            <person name="Kovar C."/>
            <person name="Kowis A."/>
            <person name="Lee S."/>
            <person name="Lewis L.R."/>
            <person name="Margolis J."/>
            <person name="Morgan M."/>
            <person name="Nazareth L.V."/>
            <person name="Nguyen N."/>
            <person name="Okwuonu G."/>
            <person name="Parker D."/>
            <person name="Richards S."/>
            <person name="Ruiz S.J."/>
            <person name="Santibanez J."/>
            <person name="Savard J."/>
            <person name="Scherer S.E."/>
            <person name="Schneider B."/>
            <person name="Sodergren E."/>
            <person name="Tautz D."/>
            <person name="Vattahil S."/>
            <person name="Villasana D."/>
            <person name="White C.S."/>
            <person name="Wright R."/>
            <person name="Park Y."/>
            <person name="Beeman R.W."/>
            <person name="Lord J."/>
            <person name="Oppert B."/>
            <person name="Lorenzen M."/>
            <person name="Brown S."/>
            <person name="Wang L."/>
            <person name="Savard J."/>
            <person name="Tautz D."/>
            <person name="Richards S."/>
            <person name="Weinstock G."/>
            <person name="Gibbs R.A."/>
            <person name="Liu Y."/>
            <person name="Worley K."/>
            <person name="Weinstock G."/>
            <person name="Elsik C.G."/>
            <person name="Reese J.T."/>
            <person name="Elhaik E."/>
            <person name="Landan G."/>
            <person name="Graur D."/>
            <person name="Arensburger P."/>
            <person name="Atkinson P."/>
            <person name="Beeman R.W."/>
            <person name="Beidler J."/>
            <person name="Brown S.J."/>
            <person name="Demuth J.P."/>
            <person name="Drury D.W."/>
            <person name="Du Y.Z."/>
            <person name="Fujiwara H."/>
            <person name="Lorenzen M."/>
            <person name="Maselli V."/>
            <person name="Osanai M."/>
            <person name="Park Y."/>
            <person name="Robertson H.M."/>
            <person name="Tu Z."/>
            <person name="Wang J.J."/>
            <person name="Wang S."/>
            <person name="Richards S."/>
            <person name="Song H."/>
            <person name="Zhang L."/>
            <person name="Sodergren E."/>
            <person name="Werner D."/>
            <person name="Stanke M."/>
            <person name="Morgenstern B."/>
            <person name="Solovyev V."/>
            <person name="Kosarev P."/>
            <person name="Brown G."/>
            <person name="Chen H.C."/>
            <person name="Ermolaeva O."/>
            <person name="Hlavina W."/>
            <person name="Kapustin Y."/>
            <person name="Kiryutin B."/>
            <person name="Kitts P."/>
            <person name="Maglott D."/>
            <person name="Pruitt K."/>
            <person name="Sapojnikov V."/>
            <person name="Souvorov A."/>
            <person name="Mackey A.J."/>
            <person name="Waterhouse R.M."/>
            <person name="Wyder S."/>
            <person name="Zdobnov E.M."/>
            <person name="Zdobnov E.M."/>
            <person name="Wyder S."/>
            <person name="Kriventseva E.V."/>
            <person name="Kadowaki T."/>
            <person name="Bork P."/>
            <person name="Aranda M."/>
            <person name="Bao R."/>
            <person name="Beermann A."/>
            <person name="Berns N."/>
            <person name="Bolognesi R."/>
            <person name="Bonneton F."/>
            <person name="Bopp D."/>
            <person name="Brown S.J."/>
            <person name="Bucher G."/>
            <person name="Butts T."/>
            <person name="Chaumot A."/>
            <person name="Denell R.E."/>
            <person name="Ferrier D.E."/>
            <person name="Friedrich M."/>
            <person name="Gordon C.M."/>
            <person name="Jindra M."/>
            <person name="Klingler M."/>
            <person name="Lan Q."/>
            <person name="Lattorff H.M."/>
            <person name="Laudet V."/>
            <person name="von Levetsow C."/>
            <person name="Liu Z."/>
            <person name="Lutz R."/>
            <person name="Lynch J.A."/>
            <person name="da Fonseca R.N."/>
            <person name="Posnien N."/>
            <person name="Reuter R."/>
            <person name="Roth S."/>
            <person name="Savard J."/>
            <person name="Schinko J.B."/>
            <person name="Schmitt C."/>
            <person name="Schoppmeier M."/>
            <person name="Schroder R."/>
            <person name="Shippy T.D."/>
            <person name="Simonnet F."/>
            <person name="Marques-Souza H."/>
            <person name="Tautz D."/>
            <person name="Tomoyasu Y."/>
            <person name="Trauner J."/>
            <person name="Van der Zee M."/>
            <person name="Vervoort M."/>
            <person name="Wittkopp N."/>
            <person name="Wimmer E.A."/>
            <person name="Yang X."/>
            <person name="Jones A.K."/>
            <person name="Sattelle D.B."/>
            <person name="Ebert P.R."/>
            <person name="Nelson D."/>
            <person name="Scott J.G."/>
            <person name="Beeman R.W."/>
            <person name="Muthukrishnan S."/>
            <person name="Kramer K.J."/>
            <person name="Arakane Y."/>
            <person name="Beeman R.W."/>
            <person name="Zhu Q."/>
            <person name="Hogenkamp D."/>
            <person name="Dixit R."/>
            <person name="Oppert B."/>
            <person name="Jiang H."/>
            <person name="Zou Z."/>
            <person name="Marshall J."/>
            <person name="Elpidina E."/>
            <person name="Vinokurov K."/>
            <person name="Oppert C."/>
            <person name="Zou Z."/>
            <person name="Evans J."/>
            <person name="Lu Z."/>
            <person name="Zhao P."/>
            <person name="Sumathipala N."/>
            <person name="Altincicek B."/>
            <person name="Vilcinskas A."/>
            <person name="Williams M."/>
            <person name="Hultmark D."/>
            <person name="Hetru C."/>
            <person name="Jiang H."/>
            <person name="Grimmelikhuijzen C.J."/>
            <person name="Hauser F."/>
            <person name="Cazzamali G."/>
            <person name="Williamson M."/>
            <person name="Park Y."/>
            <person name="Li B."/>
            <person name="Tanaka Y."/>
            <person name="Predel R."/>
            <person name="Neupert S."/>
            <person name="Schachtner J."/>
            <person name="Verleyen P."/>
            <person name="Raible F."/>
            <person name="Bork P."/>
            <person name="Friedrich M."/>
            <person name="Walden K.K."/>
            <person name="Robertson H.M."/>
            <person name="Angeli S."/>
            <person name="Foret S."/>
            <person name="Bucher G."/>
            <person name="Schuetz S."/>
            <person name="Maleszka R."/>
            <person name="Wimmer E.A."/>
            <person name="Beeman R.W."/>
            <person name="Lorenzen M."/>
            <person name="Tomoyasu Y."/>
            <person name="Miller S.C."/>
            <person name="Grossmann D."/>
            <person name="Bucher G."/>
        </authorList>
    </citation>
    <scope>NUCLEOTIDE SEQUENCE [LARGE SCALE GENOMIC DNA]</scope>
    <source>
        <strain evidence="4 5">Georgia GA2</strain>
    </source>
</reference>
<evidence type="ECO:0000313" key="5">
    <source>
        <dbReference type="Proteomes" id="UP000007266"/>
    </source>
</evidence>
<reference evidence="4 5" key="2">
    <citation type="journal article" date="2010" name="Nucleic Acids Res.">
        <title>BeetleBase in 2010: revisions to provide comprehensive genomic information for Tribolium castaneum.</title>
        <authorList>
            <person name="Kim H.S."/>
            <person name="Murphy T."/>
            <person name="Xia J."/>
            <person name="Caragea D."/>
            <person name="Park Y."/>
            <person name="Beeman R.W."/>
            <person name="Lorenzen M.D."/>
            <person name="Butcher S."/>
            <person name="Manak J.R."/>
            <person name="Brown S.J."/>
        </authorList>
    </citation>
    <scope>GENOME REANNOTATION</scope>
    <source>
        <strain evidence="4 5">Georgia GA2</strain>
    </source>
</reference>
<feature type="domain" description="ODAD1 central coiled coil region" evidence="3">
    <location>
        <begin position="683"/>
        <end position="959"/>
    </location>
</feature>
<dbReference type="InterPro" id="IPR051876">
    <property type="entry name" value="ODA-DC/CCD"/>
</dbReference>
<name>A0A139WGE5_TRICA</name>
<feature type="coiled-coil region" evidence="2">
    <location>
        <begin position="866"/>
        <end position="932"/>
    </location>
</feature>
<evidence type="ECO:0000313" key="4">
    <source>
        <dbReference type="EMBL" id="KYB26964.1"/>
    </source>
</evidence>
<keyword evidence="1 2" id="KW-0175">Coiled coil</keyword>
<evidence type="ECO:0000259" key="3">
    <source>
        <dbReference type="Pfam" id="PF21773"/>
    </source>
</evidence>
<feature type="domain" description="ODAD1 central coiled coil region" evidence="3">
    <location>
        <begin position="145"/>
        <end position="423"/>
    </location>
</feature>
<dbReference type="Pfam" id="PF21773">
    <property type="entry name" value="ODAD1_CC"/>
    <property type="match status" value="2"/>
</dbReference>
<evidence type="ECO:0000256" key="2">
    <source>
        <dbReference type="SAM" id="Coils"/>
    </source>
</evidence>
<dbReference type="Proteomes" id="UP000007266">
    <property type="component" value="Linkage group 6"/>
</dbReference>
<feature type="coiled-coil region" evidence="2">
    <location>
        <begin position="362"/>
        <end position="389"/>
    </location>
</feature>
<gene>
    <name evidence="4" type="primary">AUGUSTUS-3.0.2_33421</name>
    <name evidence="4" type="ORF">TcasGA2_TC033421</name>
</gene>
<dbReference type="EMBL" id="KQ971347">
    <property type="protein sequence ID" value="KYB26964.1"/>
    <property type="molecule type" value="Genomic_DNA"/>
</dbReference>
<sequence length="1086" mass="128703">MYRKKVSDDEKNFQNQLHLEKELNALTRQYLVLDRDCTHSQFSKGSSLIKGDKVIAIFQKEHVNVLTDLMRAAAPGREKEDEKLFDELSKLMYENRFYADQVDKHKIYLREIEGEIKIFQKSVHQLREQQTSDKQCEERVWHAMKTVEALENKLETQMKQFGTLCSKNKELRYEIDHLLWQRRIFLNQWQGLIDKLSDGKKIMLDLIEQATIAYNQREEWCNKLQILRTKAHHDLRNNIQEMREIRQKYDQSMKLRDFFETKGQRRVMKDLAAKEREKRRRMYEILEEKVTKYHNMLTNIQNFCREKNLKNIAEKFAKQEEFNLSKFKFVIERIQEMESVNDRLGFLYLEIDEGFALHSERDEQQKNKLLELETSLEEMQTAAQESQEKLDETDSFFQSLLQGISGLFQLCKCVKDPLFRLLGDNTTVQFYNVQLYTQILETRVQEMLIIAGYRDKNRKPGDRKKIIDDRNYNNKIYDIDQIVQTTPCSLCVEHEMVSDVMDVLQHVLSRDEAKAKLCERLQLPGGTVRLHTISHSMPRQPLAPLTEEEKFKLHEQQEQELGCLQRQYTLLEKDRDQIACGAKLMRFDRVLSIYQKEHANIETDLEVASAPAKKNQDLKDSNNLSQLIVDHEFYADEVKKERKYIQEIEGQIKNVEKQVTQLRSQQITDKQHEERVWAAITTIDQLMNKLDVQNKKFGVLCAKNRDMKLEIDRMLWERDVFMGIWNKMIDKLVMGKKFMMDLIEQATIAYDQREEWCSKLQALRLKAHHDFILHVQEMRELKRKQDNDKKLEEFFYVKGQKRIMRDLMRKEQFKRMQNKIKLKDRLNEYKKYMNEILEFANEQQVQEIARKYYAQEAENFSLFKRLNNLIQELEFLGDELDTAQTSIDQERELHNARAQQQKNNLQSLENTLQLATQEVEAAEQELKGVEGYINQMLTGIETLFKICRCNNDPVLQLLGNNATINVYNAFFYLEQVEKAVHEALIAVYSNETKKKLPGAQRTVKDNRTKGELRNVEQFGVSNPCPLCIEYEMVGDVIDSLQHVLTRDQAKAALAERLKSPEMAEKLHNVSACYLPKSREIIQKRYQ</sequence>
<feature type="coiled-coil region" evidence="2">
    <location>
        <begin position="638"/>
        <end position="665"/>
    </location>
</feature>
<organism evidence="4 5">
    <name type="scientific">Tribolium castaneum</name>
    <name type="common">Red flour beetle</name>
    <dbReference type="NCBI Taxonomy" id="7070"/>
    <lineage>
        <taxon>Eukaryota</taxon>
        <taxon>Metazoa</taxon>
        <taxon>Ecdysozoa</taxon>
        <taxon>Arthropoda</taxon>
        <taxon>Hexapoda</taxon>
        <taxon>Insecta</taxon>
        <taxon>Pterygota</taxon>
        <taxon>Neoptera</taxon>
        <taxon>Endopterygota</taxon>
        <taxon>Coleoptera</taxon>
        <taxon>Polyphaga</taxon>
        <taxon>Cucujiformia</taxon>
        <taxon>Tenebrionidae</taxon>
        <taxon>Tenebrionidae incertae sedis</taxon>
        <taxon>Tribolium</taxon>
    </lineage>
</organism>
<dbReference type="InterPro" id="IPR049258">
    <property type="entry name" value="ODAD1_CC"/>
</dbReference>
<dbReference type="AlphaFoldDB" id="A0A139WGE5"/>
<dbReference type="OMA" id="LMETRCA"/>
<dbReference type="PANTHER" id="PTHR21694:SF18">
    <property type="entry name" value="COILED-COIL DOMAIN-CONTAINING PROTEIN 63"/>
    <property type="match status" value="1"/>
</dbReference>
<dbReference type="InParanoid" id="A0A139WGE5"/>
<evidence type="ECO:0000256" key="1">
    <source>
        <dbReference type="ARBA" id="ARBA00023054"/>
    </source>
</evidence>
<dbReference type="PANTHER" id="PTHR21694">
    <property type="entry name" value="COILED-COIL DOMAIN-CONTAINING PROTEIN 63"/>
    <property type="match status" value="1"/>
</dbReference>
<accession>A0A139WGE5</accession>